<evidence type="ECO:0000313" key="4">
    <source>
        <dbReference type="EMBL" id="MFC7332445.1"/>
    </source>
</evidence>
<keyword evidence="5" id="KW-1185">Reference proteome</keyword>
<dbReference type="PRINTS" id="PR00069">
    <property type="entry name" value="ALDKETRDTASE"/>
</dbReference>
<dbReference type="SUPFAM" id="SSF51430">
    <property type="entry name" value="NAD(P)-linked oxidoreductase"/>
    <property type="match status" value="1"/>
</dbReference>
<feature type="region of interest" description="Disordered" evidence="2">
    <location>
        <begin position="256"/>
        <end position="275"/>
    </location>
</feature>
<dbReference type="InterPro" id="IPR036812">
    <property type="entry name" value="NAD(P)_OxRdtase_dom_sf"/>
</dbReference>
<evidence type="ECO:0000256" key="2">
    <source>
        <dbReference type="SAM" id="MobiDB-lite"/>
    </source>
</evidence>
<evidence type="ECO:0000256" key="1">
    <source>
        <dbReference type="ARBA" id="ARBA00023002"/>
    </source>
</evidence>
<proteinExistence type="predicted"/>
<comment type="caution">
    <text evidence="4">The sequence shown here is derived from an EMBL/GenBank/DDBJ whole genome shotgun (WGS) entry which is preliminary data.</text>
</comment>
<dbReference type="PANTHER" id="PTHR43364">
    <property type="entry name" value="NADH-SPECIFIC METHYLGLYOXAL REDUCTASE-RELATED"/>
    <property type="match status" value="1"/>
</dbReference>
<feature type="domain" description="NADP-dependent oxidoreductase" evidence="3">
    <location>
        <begin position="16"/>
        <end position="338"/>
    </location>
</feature>
<dbReference type="Pfam" id="PF00248">
    <property type="entry name" value="Aldo_ket_red"/>
    <property type="match status" value="1"/>
</dbReference>
<dbReference type="CDD" id="cd19094">
    <property type="entry name" value="AKR_Tas-like"/>
    <property type="match status" value="1"/>
</dbReference>
<gene>
    <name evidence="4" type="ORF">ACFQPS_04670</name>
</gene>
<keyword evidence="1" id="KW-0560">Oxidoreductase</keyword>
<organism evidence="4 5">
    <name type="scientific">Rhodocista pekingensis</name>
    <dbReference type="NCBI Taxonomy" id="201185"/>
    <lineage>
        <taxon>Bacteria</taxon>
        <taxon>Pseudomonadati</taxon>
        <taxon>Pseudomonadota</taxon>
        <taxon>Alphaproteobacteria</taxon>
        <taxon>Rhodospirillales</taxon>
        <taxon>Azospirillaceae</taxon>
        <taxon>Rhodocista</taxon>
    </lineage>
</organism>
<sequence length="356" mass="38432">MEYRRLGRTDLTVSAVCLGTMTWGVQNTREEAFAQMDLALDRGVTFWDTAEMYPVPPGAETYGATESIIGDWFASRGGRDRIVLATKAIGRAPGGFGWVRGGTARLDRANLVQAVEDSLRRLRTDHIDLYQLHWPDRPADRFGRRAAAHAAGTPDAPPETPIEETLEALAGLVTAGKIRHVGVSNETPWGVMTFLAAAEWTGFPRIVSIQNPYNLLNRTFEDGLSEIAGREQVGLLAYSPMAAGTLSGKYLGDNGCGGAPPPGSRRAIDPRRSRYDNPRGIAATAAYVNIARRHGLDPAQMALAFVHRQPFVTATIVGATSIDQLTTDLDAFGMDLPVAVSEEIGRVHAANPNPCP</sequence>
<dbReference type="InterPro" id="IPR023210">
    <property type="entry name" value="NADP_OxRdtase_dom"/>
</dbReference>
<dbReference type="Gene3D" id="3.20.20.100">
    <property type="entry name" value="NADP-dependent oxidoreductase domain"/>
    <property type="match status" value="1"/>
</dbReference>
<dbReference type="Proteomes" id="UP001596456">
    <property type="component" value="Unassembled WGS sequence"/>
</dbReference>
<dbReference type="InterPro" id="IPR020471">
    <property type="entry name" value="AKR"/>
</dbReference>
<protein>
    <submittedName>
        <fullName evidence="4">Aldo/keto reductase</fullName>
    </submittedName>
</protein>
<evidence type="ECO:0000259" key="3">
    <source>
        <dbReference type="Pfam" id="PF00248"/>
    </source>
</evidence>
<evidence type="ECO:0000313" key="5">
    <source>
        <dbReference type="Proteomes" id="UP001596456"/>
    </source>
</evidence>
<accession>A0ABW2KTY9</accession>
<feature type="compositionally biased region" description="Basic and acidic residues" evidence="2">
    <location>
        <begin position="266"/>
        <end position="275"/>
    </location>
</feature>
<reference evidence="5" key="1">
    <citation type="journal article" date="2019" name="Int. J. Syst. Evol. Microbiol.">
        <title>The Global Catalogue of Microorganisms (GCM) 10K type strain sequencing project: providing services to taxonomists for standard genome sequencing and annotation.</title>
        <authorList>
            <consortium name="The Broad Institute Genomics Platform"/>
            <consortium name="The Broad Institute Genome Sequencing Center for Infectious Disease"/>
            <person name="Wu L."/>
            <person name="Ma J."/>
        </authorList>
    </citation>
    <scope>NUCLEOTIDE SEQUENCE [LARGE SCALE GENOMIC DNA]</scope>
    <source>
        <strain evidence="5">CGMCC 1.16275</strain>
    </source>
</reference>
<dbReference type="RefSeq" id="WP_377356852.1">
    <property type="nucleotide sequence ID" value="NZ_JBHTCM010000005.1"/>
</dbReference>
<dbReference type="PANTHER" id="PTHR43364:SF4">
    <property type="entry name" value="NAD(P)-LINKED OXIDOREDUCTASE SUPERFAMILY PROTEIN"/>
    <property type="match status" value="1"/>
</dbReference>
<name>A0ABW2KTY9_9PROT</name>
<dbReference type="EMBL" id="JBHTCM010000005">
    <property type="protein sequence ID" value="MFC7332445.1"/>
    <property type="molecule type" value="Genomic_DNA"/>
</dbReference>
<dbReference type="InterPro" id="IPR050523">
    <property type="entry name" value="AKR_Detox_Biosynth"/>
</dbReference>